<keyword evidence="1" id="KW-1133">Transmembrane helix</keyword>
<evidence type="ECO:0000256" key="1">
    <source>
        <dbReference type="SAM" id="Phobius"/>
    </source>
</evidence>
<dbReference type="Proteomes" id="UP001056035">
    <property type="component" value="Chromosome"/>
</dbReference>
<dbReference type="RefSeq" id="WP_254569650.1">
    <property type="nucleotide sequence ID" value="NZ_CP098502.1"/>
</dbReference>
<name>A0ABY5DLZ3_9ACTN</name>
<organism evidence="2 3">
    <name type="scientific">Paraconexibacter antarcticus</name>
    <dbReference type="NCBI Taxonomy" id="2949664"/>
    <lineage>
        <taxon>Bacteria</taxon>
        <taxon>Bacillati</taxon>
        <taxon>Actinomycetota</taxon>
        <taxon>Thermoleophilia</taxon>
        <taxon>Solirubrobacterales</taxon>
        <taxon>Paraconexibacteraceae</taxon>
        <taxon>Paraconexibacter</taxon>
    </lineage>
</organism>
<gene>
    <name evidence="2" type="ORF">NBH00_16300</name>
</gene>
<keyword evidence="1" id="KW-0812">Transmembrane</keyword>
<sequence length="120" mass="12653">MASVACGRDERARRRSERVGAAGVLAAAALPVVLWHAVIADIARITTSARTSEAVLGWTPWVMMALGVLCAVPVAIDRRRSRGGRFHTAGAGAWTGWGVTLYLLGFGLATQVAQLHSLST</sequence>
<feature type="transmembrane region" description="Helical" evidence="1">
    <location>
        <begin position="88"/>
        <end position="109"/>
    </location>
</feature>
<keyword evidence="1" id="KW-0472">Membrane</keyword>
<evidence type="ECO:0000313" key="3">
    <source>
        <dbReference type="Proteomes" id="UP001056035"/>
    </source>
</evidence>
<reference evidence="2 3" key="1">
    <citation type="submission" date="2022-06" db="EMBL/GenBank/DDBJ databases">
        <title>Paraconexibacter antarcticus.</title>
        <authorList>
            <person name="Kim C.S."/>
        </authorList>
    </citation>
    <scope>NUCLEOTIDE SEQUENCE [LARGE SCALE GENOMIC DNA]</scope>
    <source>
        <strain evidence="2 3">02-257</strain>
    </source>
</reference>
<feature type="transmembrane region" description="Helical" evidence="1">
    <location>
        <begin position="19"/>
        <end position="38"/>
    </location>
</feature>
<protein>
    <recommendedName>
        <fullName evidence="4">DUF4190 domain-containing protein</fullName>
    </recommendedName>
</protein>
<proteinExistence type="predicted"/>
<dbReference type="EMBL" id="CP098502">
    <property type="protein sequence ID" value="UTI62915.1"/>
    <property type="molecule type" value="Genomic_DNA"/>
</dbReference>
<feature type="transmembrane region" description="Helical" evidence="1">
    <location>
        <begin position="58"/>
        <end position="76"/>
    </location>
</feature>
<evidence type="ECO:0008006" key="4">
    <source>
        <dbReference type="Google" id="ProtNLM"/>
    </source>
</evidence>
<keyword evidence="3" id="KW-1185">Reference proteome</keyword>
<evidence type="ECO:0000313" key="2">
    <source>
        <dbReference type="EMBL" id="UTI62915.1"/>
    </source>
</evidence>
<accession>A0ABY5DLZ3</accession>